<dbReference type="InterPro" id="IPR027417">
    <property type="entry name" value="P-loop_NTPase"/>
</dbReference>
<feature type="compositionally biased region" description="Polar residues" evidence="8">
    <location>
        <begin position="804"/>
        <end position="816"/>
    </location>
</feature>
<dbReference type="NCBIfam" id="TIGR00614">
    <property type="entry name" value="recQ_fam"/>
    <property type="match status" value="1"/>
</dbReference>
<evidence type="ECO:0000256" key="3">
    <source>
        <dbReference type="ARBA" id="ARBA00022801"/>
    </source>
</evidence>
<feature type="region of interest" description="Disordered" evidence="8">
    <location>
        <begin position="848"/>
        <end position="874"/>
    </location>
</feature>
<evidence type="ECO:0000256" key="6">
    <source>
        <dbReference type="ARBA" id="ARBA00034617"/>
    </source>
</evidence>
<dbReference type="GO" id="GO:0005694">
    <property type="term" value="C:chromosome"/>
    <property type="evidence" value="ECO:0007669"/>
    <property type="project" value="TreeGrafter"/>
</dbReference>
<dbReference type="STRING" id="3818.A0A445A1H6"/>
<evidence type="ECO:0000256" key="7">
    <source>
        <dbReference type="RuleBase" id="RU364117"/>
    </source>
</evidence>
<feature type="domain" description="Helicase C-terminal" evidence="11">
    <location>
        <begin position="394"/>
        <end position="541"/>
    </location>
</feature>
<proteinExistence type="inferred from homology"/>
<gene>
    <name evidence="12" type="ORF">Ahy_B03g065334</name>
</gene>
<evidence type="ECO:0000259" key="11">
    <source>
        <dbReference type="PROSITE" id="PS51194"/>
    </source>
</evidence>
<feature type="transmembrane region" description="Helical" evidence="9">
    <location>
        <begin position="75"/>
        <end position="97"/>
    </location>
</feature>
<dbReference type="PANTHER" id="PTHR13710">
    <property type="entry name" value="DNA HELICASE RECQ FAMILY MEMBER"/>
    <property type="match status" value="1"/>
</dbReference>
<evidence type="ECO:0000259" key="10">
    <source>
        <dbReference type="PROSITE" id="PS51192"/>
    </source>
</evidence>
<keyword evidence="9" id="KW-0812">Transmembrane</keyword>
<sequence length="874" mass="97265">MRSAAASIRIGVKACTRNKVPLFVLDPISPLDSPLLSWVFEQLWASLISSICFSKTSNLDSMTARMETMHRTPKICALIPVVTLDSAFFVSLSRLFLQQNLVIPILTKDYTPIAKERNNEKAQIITAGQGKRKLEARKKIPRTLQHTRNPDTKGVGIEMQRKAALPLRDAKSGNANKMKALCGKEALVKLLRWHFGYPDFRGKQLDAIQAVLSGRDCFCLMPTGGGKSMCYQIPALAKTGIVLVENQVMALKEKGIDAEFLSSTISTDAKNKIHDDLDSGKPSTRLLYVTPELIATAGFMPKLKKIYARGLLSLIAIDEAHCISSWGHDFRPSYRQLSLLRSHLPDVPILALTATAAPKVQKDVVQSLHLQNPLILKSSFNRPNIYYEVRYKDLLDDAYADLSNTLKSKGDVCAIVYCLERSMCDELSAHLSQNGISCAAYHAGLNKKMRTSVLDEWISSKIQVVVATVAFGKDVRIVCHFNIPKSMEGFYQESGRAGRDQLPCTSLLYYGVDDRKRMEFILRNSGSKKSQSSTSQEESSKKSMADFTQMVEYCEGSGCRRKRILESFGEKVTASLCEKTCDACRHPNLVARNLEDLTTAIALRQKGSSSRIFITSSSDAINGEQLSEFWNRGDEAIGSDDDISDSDDGNEVVNNLTKSKLHSKVGVNEKLAMLERAEENFYRNEKAKKQSKVDKNAISDAMRESSRQRLQNALKQAQQRLDNLKIELETSASFLEDECYKKYSKTGKSFYYSQVASTVRWLATTSSVDMLNRLGAMKESTSMDAVPEAEGRTPPHAIDHSGKEGTSNELSGNAQSEILPCGDRGMPIESSSVNTKLPQIPSFYEFVNSRKTKGDQLDDTKKNSSRVEKKMRVQ</sequence>
<comment type="catalytic activity">
    <reaction evidence="6 7">
        <text>Couples ATP hydrolysis with the unwinding of duplex DNA by translocating in the 3'-5' direction.</text>
        <dbReference type="EC" id="5.6.2.4"/>
    </reaction>
</comment>
<comment type="catalytic activity">
    <reaction evidence="7">
        <text>ATP + H2O = ADP + phosphate + H(+)</text>
        <dbReference type="Rhea" id="RHEA:13065"/>
        <dbReference type="ChEBI" id="CHEBI:15377"/>
        <dbReference type="ChEBI" id="CHEBI:15378"/>
        <dbReference type="ChEBI" id="CHEBI:30616"/>
        <dbReference type="ChEBI" id="CHEBI:43474"/>
        <dbReference type="ChEBI" id="CHEBI:456216"/>
    </reaction>
</comment>
<dbReference type="GO" id="GO:0043138">
    <property type="term" value="F:3'-5' DNA helicase activity"/>
    <property type="evidence" value="ECO:0007669"/>
    <property type="project" value="UniProtKB-EC"/>
</dbReference>
<keyword evidence="3 7" id="KW-0378">Hydrolase</keyword>
<feature type="compositionally biased region" description="Low complexity" evidence="8">
    <location>
        <begin position="525"/>
        <end position="537"/>
    </location>
</feature>
<dbReference type="SMART" id="SM00490">
    <property type="entry name" value="HELICc"/>
    <property type="match status" value="1"/>
</dbReference>
<dbReference type="GO" id="GO:0009378">
    <property type="term" value="F:four-way junction helicase activity"/>
    <property type="evidence" value="ECO:0007669"/>
    <property type="project" value="TreeGrafter"/>
</dbReference>
<dbReference type="InterPro" id="IPR001650">
    <property type="entry name" value="Helicase_C-like"/>
</dbReference>
<dbReference type="FunFam" id="3.40.50.300:FF:001389">
    <property type="entry name" value="ATP-dependent DNA helicase RecQ"/>
    <property type="match status" value="1"/>
</dbReference>
<dbReference type="GO" id="GO:0005737">
    <property type="term" value="C:cytoplasm"/>
    <property type="evidence" value="ECO:0007669"/>
    <property type="project" value="TreeGrafter"/>
</dbReference>
<dbReference type="InterPro" id="IPR032284">
    <property type="entry name" value="RecQ_Zn-bd"/>
</dbReference>
<dbReference type="GO" id="GO:0005634">
    <property type="term" value="C:nucleus"/>
    <property type="evidence" value="ECO:0007669"/>
    <property type="project" value="UniProtKB-SubCell"/>
</dbReference>
<protein>
    <recommendedName>
        <fullName evidence="7">ATP-dependent DNA helicase</fullName>
        <ecNumber evidence="7">5.6.2.4</ecNumber>
    </recommendedName>
</protein>
<organism evidence="12 13">
    <name type="scientific">Arachis hypogaea</name>
    <name type="common">Peanut</name>
    <dbReference type="NCBI Taxonomy" id="3818"/>
    <lineage>
        <taxon>Eukaryota</taxon>
        <taxon>Viridiplantae</taxon>
        <taxon>Streptophyta</taxon>
        <taxon>Embryophyta</taxon>
        <taxon>Tracheophyta</taxon>
        <taxon>Spermatophyta</taxon>
        <taxon>Magnoliopsida</taxon>
        <taxon>eudicotyledons</taxon>
        <taxon>Gunneridae</taxon>
        <taxon>Pentapetalae</taxon>
        <taxon>rosids</taxon>
        <taxon>fabids</taxon>
        <taxon>Fabales</taxon>
        <taxon>Fabaceae</taxon>
        <taxon>Papilionoideae</taxon>
        <taxon>50 kb inversion clade</taxon>
        <taxon>dalbergioids sensu lato</taxon>
        <taxon>Dalbergieae</taxon>
        <taxon>Pterocarpus clade</taxon>
        <taxon>Arachis</taxon>
    </lineage>
</organism>
<dbReference type="InterPro" id="IPR011545">
    <property type="entry name" value="DEAD/DEAH_box_helicase_dom"/>
</dbReference>
<keyword evidence="13" id="KW-1185">Reference proteome</keyword>
<evidence type="ECO:0000313" key="12">
    <source>
        <dbReference type="EMBL" id="RYR20242.1"/>
    </source>
</evidence>
<dbReference type="SUPFAM" id="SSF52540">
    <property type="entry name" value="P-loop containing nucleoside triphosphate hydrolases"/>
    <property type="match status" value="1"/>
</dbReference>
<dbReference type="Pfam" id="PF00271">
    <property type="entry name" value="Helicase_C"/>
    <property type="match status" value="1"/>
</dbReference>
<dbReference type="EMBL" id="SDMP01000013">
    <property type="protein sequence ID" value="RYR20242.1"/>
    <property type="molecule type" value="Genomic_DNA"/>
</dbReference>
<dbReference type="EC" id="5.6.2.4" evidence="7"/>
<comment type="similarity">
    <text evidence="1 7">Belongs to the helicase family. RecQ subfamily.</text>
</comment>
<dbReference type="CDD" id="cd18794">
    <property type="entry name" value="SF2_C_RecQ"/>
    <property type="match status" value="1"/>
</dbReference>
<evidence type="ECO:0000256" key="1">
    <source>
        <dbReference type="ARBA" id="ARBA00005446"/>
    </source>
</evidence>
<evidence type="ECO:0000256" key="9">
    <source>
        <dbReference type="SAM" id="Phobius"/>
    </source>
</evidence>
<dbReference type="Pfam" id="PF00270">
    <property type="entry name" value="DEAD"/>
    <property type="match status" value="1"/>
</dbReference>
<dbReference type="InterPro" id="IPR004589">
    <property type="entry name" value="DNA_helicase_ATP-dep_RecQ"/>
</dbReference>
<dbReference type="AlphaFoldDB" id="A0A445A1H6"/>
<name>A0A445A1H6_ARAHY</name>
<feature type="compositionally biased region" description="Basic and acidic residues" evidence="8">
    <location>
        <begin position="789"/>
        <end position="803"/>
    </location>
</feature>
<comment type="caution">
    <text evidence="12">The sequence shown here is derived from an EMBL/GenBank/DDBJ whole genome shotgun (WGS) entry which is preliminary data.</text>
</comment>
<evidence type="ECO:0000256" key="2">
    <source>
        <dbReference type="ARBA" id="ARBA00022741"/>
    </source>
</evidence>
<dbReference type="Pfam" id="PF16124">
    <property type="entry name" value="RecQ_Zn_bind"/>
    <property type="match status" value="1"/>
</dbReference>
<dbReference type="InterPro" id="IPR014001">
    <property type="entry name" value="Helicase_ATP-bd"/>
</dbReference>
<keyword evidence="9" id="KW-1133">Transmembrane helix</keyword>
<feature type="region of interest" description="Disordered" evidence="8">
    <location>
        <begin position="523"/>
        <end position="543"/>
    </location>
</feature>
<dbReference type="FunFam" id="3.40.50.300:FF:002061">
    <property type="entry name" value="RecQ family DNA helicase"/>
    <property type="match status" value="1"/>
</dbReference>
<reference evidence="12 13" key="1">
    <citation type="submission" date="2019-01" db="EMBL/GenBank/DDBJ databases">
        <title>Sequencing of cultivated peanut Arachis hypogaea provides insights into genome evolution and oil improvement.</title>
        <authorList>
            <person name="Chen X."/>
        </authorList>
    </citation>
    <scope>NUCLEOTIDE SEQUENCE [LARGE SCALE GENOMIC DNA]</scope>
    <source>
        <strain evidence="13">cv. Fuhuasheng</strain>
        <tissue evidence="12">Leaves</tissue>
    </source>
</reference>
<dbReference type="Proteomes" id="UP000289738">
    <property type="component" value="Chromosome B03"/>
</dbReference>
<dbReference type="CDD" id="cd17920">
    <property type="entry name" value="DEXHc_RecQ"/>
    <property type="match status" value="1"/>
</dbReference>
<keyword evidence="2 7" id="KW-0547">Nucleotide-binding</keyword>
<keyword evidence="5 7" id="KW-0067">ATP-binding</keyword>
<keyword evidence="7" id="KW-0539">Nucleus</keyword>
<dbReference type="GO" id="GO:0005524">
    <property type="term" value="F:ATP binding"/>
    <property type="evidence" value="ECO:0007669"/>
    <property type="project" value="UniProtKB-KW"/>
</dbReference>
<dbReference type="GO" id="GO:0016887">
    <property type="term" value="F:ATP hydrolysis activity"/>
    <property type="evidence" value="ECO:0007669"/>
    <property type="project" value="RHEA"/>
</dbReference>
<evidence type="ECO:0000256" key="5">
    <source>
        <dbReference type="ARBA" id="ARBA00022840"/>
    </source>
</evidence>
<keyword evidence="4 7" id="KW-0347">Helicase</keyword>
<dbReference type="Gene3D" id="3.40.50.300">
    <property type="entry name" value="P-loop containing nucleotide triphosphate hydrolases"/>
    <property type="match status" value="2"/>
</dbReference>
<dbReference type="GO" id="GO:0003676">
    <property type="term" value="F:nucleic acid binding"/>
    <property type="evidence" value="ECO:0007669"/>
    <property type="project" value="InterPro"/>
</dbReference>
<accession>A0A445A1H6</accession>
<dbReference type="GO" id="GO:0000724">
    <property type="term" value="P:double-strand break repair via homologous recombination"/>
    <property type="evidence" value="ECO:0007669"/>
    <property type="project" value="TreeGrafter"/>
</dbReference>
<dbReference type="SMART" id="SM00487">
    <property type="entry name" value="DEXDc"/>
    <property type="match status" value="1"/>
</dbReference>
<comment type="subcellular location">
    <subcellularLocation>
        <location evidence="7">Nucleus</location>
    </subcellularLocation>
</comment>
<evidence type="ECO:0000256" key="8">
    <source>
        <dbReference type="SAM" id="MobiDB-lite"/>
    </source>
</evidence>
<dbReference type="PANTHER" id="PTHR13710:SF155">
    <property type="entry name" value="ATP-DEPENDENT DNA HELICASE Q-LIKE 3"/>
    <property type="match status" value="1"/>
</dbReference>
<keyword evidence="9" id="KW-0472">Membrane</keyword>
<feature type="compositionally biased region" description="Basic and acidic residues" evidence="8">
    <location>
        <begin position="852"/>
        <end position="874"/>
    </location>
</feature>
<feature type="region of interest" description="Disordered" evidence="8">
    <location>
        <begin position="780"/>
        <end position="834"/>
    </location>
</feature>
<evidence type="ECO:0000313" key="13">
    <source>
        <dbReference type="Proteomes" id="UP000289738"/>
    </source>
</evidence>
<evidence type="ECO:0000256" key="4">
    <source>
        <dbReference type="ARBA" id="ARBA00022806"/>
    </source>
</evidence>
<dbReference type="PROSITE" id="PS51192">
    <property type="entry name" value="HELICASE_ATP_BIND_1"/>
    <property type="match status" value="1"/>
</dbReference>
<feature type="domain" description="Helicase ATP-binding" evidence="10">
    <location>
        <begin position="208"/>
        <end position="374"/>
    </location>
</feature>
<dbReference type="PROSITE" id="PS51194">
    <property type="entry name" value="HELICASE_CTER"/>
    <property type="match status" value="1"/>
</dbReference>